<dbReference type="Proteomes" id="UP000233517">
    <property type="component" value="Unassembled WGS sequence"/>
</dbReference>
<gene>
    <name evidence="5 6" type="primary">rpmG</name>
    <name evidence="6" type="ORF">CVU82_00785</name>
</gene>
<dbReference type="InterPro" id="IPR011332">
    <property type="entry name" value="Ribosomal_zn-bd"/>
</dbReference>
<evidence type="ECO:0000256" key="1">
    <source>
        <dbReference type="ARBA" id="ARBA00007596"/>
    </source>
</evidence>
<comment type="similarity">
    <text evidence="1 5">Belongs to the bacterial ribosomal protein bL33 family.</text>
</comment>
<evidence type="ECO:0000256" key="2">
    <source>
        <dbReference type="ARBA" id="ARBA00022980"/>
    </source>
</evidence>
<reference evidence="6 7" key="1">
    <citation type="journal article" date="2017" name="ISME J.">
        <title>Potential for microbial H2 and metal transformations associated with novel bacteria and archaea in deep terrestrial subsurface sediments.</title>
        <authorList>
            <person name="Hernsdorf A.W."/>
            <person name="Amano Y."/>
            <person name="Miyakawa K."/>
            <person name="Ise K."/>
            <person name="Suzuki Y."/>
            <person name="Anantharaman K."/>
            <person name="Probst A."/>
            <person name="Burstein D."/>
            <person name="Thomas B.C."/>
            <person name="Banfield J.F."/>
        </authorList>
    </citation>
    <scope>NUCLEOTIDE SEQUENCE [LARGE SCALE GENOMIC DNA]</scope>
    <source>
        <strain evidence="6">HGW-Falkowbacteria-1</strain>
    </source>
</reference>
<dbReference type="InterPro" id="IPR001705">
    <property type="entry name" value="Ribosomal_bL33"/>
</dbReference>
<dbReference type="EMBL" id="PHAI01000001">
    <property type="protein sequence ID" value="PKM91727.1"/>
    <property type="molecule type" value="Genomic_DNA"/>
</dbReference>
<dbReference type="SUPFAM" id="SSF57829">
    <property type="entry name" value="Zn-binding ribosomal proteins"/>
    <property type="match status" value="1"/>
</dbReference>
<dbReference type="NCBIfam" id="NF001764">
    <property type="entry name" value="PRK00504.1"/>
    <property type="match status" value="1"/>
</dbReference>
<name>A0A2N2EAH8_9BACT</name>
<dbReference type="NCBIfam" id="NF001860">
    <property type="entry name" value="PRK00595.1"/>
    <property type="match status" value="1"/>
</dbReference>
<evidence type="ECO:0000313" key="7">
    <source>
        <dbReference type="Proteomes" id="UP000233517"/>
    </source>
</evidence>
<protein>
    <recommendedName>
        <fullName evidence="4 5">Large ribosomal subunit protein bL33</fullName>
    </recommendedName>
</protein>
<dbReference type="AlphaFoldDB" id="A0A2N2EAH8"/>
<evidence type="ECO:0000256" key="5">
    <source>
        <dbReference type="HAMAP-Rule" id="MF_00294"/>
    </source>
</evidence>
<sequence length="52" mass="6281">MSQDNMIKLECTECKMVTYHSHKNKKTLKAVRLELKKFCKFCRKHTPHKETK</sequence>
<organism evidence="6 7">
    <name type="scientific">Candidatus Falkowbacteria bacterium HGW-Falkowbacteria-1</name>
    <dbReference type="NCBI Taxonomy" id="2013768"/>
    <lineage>
        <taxon>Bacteria</taxon>
        <taxon>Candidatus Falkowiibacteriota</taxon>
    </lineage>
</organism>
<dbReference type="HAMAP" id="MF_00294">
    <property type="entry name" value="Ribosomal_bL33"/>
    <property type="match status" value="1"/>
</dbReference>
<dbReference type="GO" id="GO:0003735">
    <property type="term" value="F:structural constituent of ribosome"/>
    <property type="evidence" value="ECO:0007669"/>
    <property type="project" value="InterPro"/>
</dbReference>
<keyword evidence="2 5" id="KW-0689">Ribosomal protein</keyword>
<dbReference type="GO" id="GO:1990904">
    <property type="term" value="C:ribonucleoprotein complex"/>
    <property type="evidence" value="ECO:0007669"/>
    <property type="project" value="UniProtKB-KW"/>
</dbReference>
<dbReference type="Gene3D" id="2.20.28.120">
    <property type="entry name" value="Ribosomal protein L33"/>
    <property type="match status" value="1"/>
</dbReference>
<dbReference type="GO" id="GO:0005737">
    <property type="term" value="C:cytoplasm"/>
    <property type="evidence" value="ECO:0007669"/>
    <property type="project" value="UniProtKB-ARBA"/>
</dbReference>
<evidence type="ECO:0000313" key="6">
    <source>
        <dbReference type="EMBL" id="PKM91727.1"/>
    </source>
</evidence>
<proteinExistence type="inferred from homology"/>
<dbReference type="GO" id="GO:0005840">
    <property type="term" value="C:ribosome"/>
    <property type="evidence" value="ECO:0007669"/>
    <property type="project" value="UniProtKB-KW"/>
</dbReference>
<evidence type="ECO:0000256" key="3">
    <source>
        <dbReference type="ARBA" id="ARBA00023274"/>
    </source>
</evidence>
<comment type="caution">
    <text evidence="6">The sequence shown here is derived from an EMBL/GenBank/DDBJ whole genome shotgun (WGS) entry which is preliminary data.</text>
</comment>
<dbReference type="InterPro" id="IPR038584">
    <property type="entry name" value="Ribosomal_bL33_sf"/>
</dbReference>
<dbReference type="GO" id="GO:0006412">
    <property type="term" value="P:translation"/>
    <property type="evidence" value="ECO:0007669"/>
    <property type="project" value="UniProtKB-UniRule"/>
</dbReference>
<dbReference type="NCBIfam" id="TIGR01023">
    <property type="entry name" value="rpmG_bact"/>
    <property type="match status" value="1"/>
</dbReference>
<dbReference type="Pfam" id="PF00471">
    <property type="entry name" value="Ribosomal_L33"/>
    <property type="match status" value="1"/>
</dbReference>
<evidence type="ECO:0000256" key="4">
    <source>
        <dbReference type="ARBA" id="ARBA00035176"/>
    </source>
</evidence>
<keyword evidence="3 5" id="KW-0687">Ribonucleoprotein</keyword>
<accession>A0A2N2EAH8</accession>